<dbReference type="EMBL" id="UINC01212445">
    <property type="protein sequence ID" value="SVE36777.1"/>
    <property type="molecule type" value="Genomic_DNA"/>
</dbReference>
<reference evidence="2" key="1">
    <citation type="submission" date="2018-05" db="EMBL/GenBank/DDBJ databases">
        <authorList>
            <person name="Lanie J.A."/>
            <person name="Ng W.-L."/>
            <person name="Kazmierczak K.M."/>
            <person name="Andrzejewski T.M."/>
            <person name="Davidsen T.M."/>
            <person name="Wayne K.J."/>
            <person name="Tettelin H."/>
            <person name="Glass J.I."/>
            <person name="Rusch D."/>
            <person name="Podicherti R."/>
            <person name="Tsui H.-C.T."/>
            <person name="Winkler M.E."/>
        </authorList>
    </citation>
    <scope>NUCLEOTIDE SEQUENCE</scope>
</reference>
<dbReference type="PANTHER" id="PTHR23150">
    <property type="entry name" value="SULFATASE MODIFYING FACTOR 1, 2"/>
    <property type="match status" value="1"/>
</dbReference>
<organism evidence="2">
    <name type="scientific">marine metagenome</name>
    <dbReference type="NCBI Taxonomy" id="408172"/>
    <lineage>
        <taxon>unclassified sequences</taxon>
        <taxon>metagenomes</taxon>
        <taxon>ecological metagenomes</taxon>
    </lineage>
</organism>
<feature type="non-terminal residue" evidence="2">
    <location>
        <position position="1"/>
    </location>
</feature>
<dbReference type="InterPro" id="IPR016187">
    <property type="entry name" value="CTDL_fold"/>
</dbReference>
<dbReference type="GO" id="GO:0120147">
    <property type="term" value="F:formylglycine-generating oxidase activity"/>
    <property type="evidence" value="ECO:0007669"/>
    <property type="project" value="TreeGrafter"/>
</dbReference>
<gene>
    <name evidence="2" type="ORF">METZ01_LOCUS489631</name>
</gene>
<name>A0A383CWR7_9ZZZZ</name>
<dbReference type="Gene3D" id="3.90.1580.10">
    <property type="entry name" value="paralog of FGE (formylglycine-generating enzyme)"/>
    <property type="match status" value="1"/>
</dbReference>
<evidence type="ECO:0000313" key="2">
    <source>
        <dbReference type="EMBL" id="SVE36777.1"/>
    </source>
</evidence>
<feature type="domain" description="Sulfatase-modifying factor enzyme-like" evidence="1">
    <location>
        <begin position="22"/>
        <end position="177"/>
    </location>
</feature>
<proteinExistence type="predicted"/>
<protein>
    <recommendedName>
        <fullName evidence="1">Sulfatase-modifying factor enzyme-like domain-containing protein</fullName>
    </recommendedName>
</protein>
<dbReference type="InterPro" id="IPR051043">
    <property type="entry name" value="Sulfatase_Mod_Factor_Kinase"/>
</dbReference>
<dbReference type="Pfam" id="PF03781">
    <property type="entry name" value="FGE-sulfatase"/>
    <property type="match status" value="1"/>
</dbReference>
<dbReference type="AlphaFoldDB" id="A0A383CWR7"/>
<sequence>GKPVKSSAYLIDRYEVSHEGYNKIHPEHFFSPKKARWPVAFVMFAEAEAFCQAQGKRLPTEVEWEKAARGTDGRKWPWKIYFAHPNNGFSGFMPEPVDKRPEWISPYGIYGMGHNVWEWVADDYTFEGQAEADRTKFKVIRGGLLQTHLTIQFSPAWFRNWMDPETKLNFMGFRCAKDV</sequence>
<dbReference type="PANTHER" id="PTHR23150:SF19">
    <property type="entry name" value="FORMYLGLYCINE-GENERATING ENZYME"/>
    <property type="match status" value="1"/>
</dbReference>
<dbReference type="InterPro" id="IPR042095">
    <property type="entry name" value="SUMF_sf"/>
</dbReference>
<accession>A0A383CWR7</accession>
<dbReference type="SUPFAM" id="SSF56436">
    <property type="entry name" value="C-type lectin-like"/>
    <property type="match status" value="1"/>
</dbReference>
<dbReference type="InterPro" id="IPR005532">
    <property type="entry name" value="SUMF_dom"/>
</dbReference>
<evidence type="ECO:0000259" key="1">
    <source>
        <dbReference type="Pfam" id="PF03781"/>
    </source>
</evidence>